<dbReference type="Pfam" id="PF17851">
    <property type="entry name" value="GH43_C2"/>
    <property type="match status" value="1"/>
</dbReference>
<organism evidence="2 3">
    <name type="scientific">Micromonospora parastrephiae</name>
    <dbReference type="NCBI Taxonomy" id="2806101"/>
    <lineage>
        <taxon>Bacteria</taxon>
        <taxon>Bacillati</taxon>
        <taxon>Actinomycetota</taxon>
        <taxon>Actinomycetes</taxon>
        <taxon>Micromonosporales</taxon>
        <taxon>Micromonosporaceae</taxon>
        <taxon>Micromonospora</taxon>
    </lineage>
</organism>
<dbReference type="InterPro" id="IPR041542">
    <property type="entry name" value="GH43_C2"/>
</dbReference>
<comment type="caution">
    <text evidence="2">The sequence shown here is derived from an EMBL/GenBank/DDBJ whole genome shotgun (WGS) entry which is preliminary data.</text>
</comment>
<dbReference type="PANTHER" id="PTHR42812">
    <property type="entry name" value="BETA-XYLOSIDASE"/>
    <property type="match status" value="1"/>
</dbReference>
<dbReference type="Proteomes" id="UP000601027">
    <property type="component" value="Unassembled WGS sequence"/>
</dbReference>
<dbReference type="RefSeq" id="WP_203173797.1">
    <property type="nucleotide sequence ID" value="NZ_JAEVHM010000013.1"/>
</dbReference>
<dbReference type="EMBL" id="JAEVHM010000013">
    <property type="protein sequence ID" value="MBM0231325.1"/>
    <property type="molecule type" value="Genomic_DNA"/>
</dbReference>
<feature type="domain" description="Beta-xylosidase C-terminal Concanavalin A-like" evidence="1">
    <location>
        <begin position="185"/>
        <end position="382"/>
    </location>
</feature>
<gene>
    <name evidence="2" type="ORF">JNW91_05235</name>
</gene>
<dbReference type="Gene3D" id="2.60.120.200">
    <property type="match status" value="1"/>
</dbReference>
<keyword evidence="3" id="KW-1185">Reference proteome</keyword>
<proteinExistence type="predicted"/>
<dbReference type="PANTHER" id="PTHR42812:SF14">
    <property type="entry name" value="SECRETED PROTEIN"/>
    <property type="match status" value="1"/>
</dbReference>
<evidence type="ECO:0000313" key="3">
    <source>
        <dbReference type="Proteomes" id="UP000601027"/>
    </source>
</evidence>
<sequence>MNYWKEFSGRDVPVDDAPLSAKIVVGGKEFGGFNLSDDSYTIPVPAGASPTITRVRTADRNARYEIVSQAAGVPGRAVVKVTTEGFFGPLVKNYVFDLVSDTTLRSLAVNGKRLASFSPKVLRYNALLPAGTVTVPTVTAVAADPAATVTVEQAGSATGQARVSVTIGAASSVYLVDLNTTITGSDDFDSTALGPQWQWVRPDESRWRLADGSLVITAQQGDLQGSANTAKNLALQDVDGDWTAESRVVFARPLANDNEQGGVLAYADDDNYVKLAWEMGSATAAINKLRVVFLREQNGVASTLEITGADAQRIVGADGAVWLRLTKTGDHYRAYYSNDGSVYRYIGATTLSAEPTKAGLLAFNRAGTSTDLDVTFDYFHVESRGEPIR</sequence>
<accession>A0ABS1XPW9</accession>
<dbReference type="SUPFAM" id="SSF49899">
    <property type="entry name" value="Concanavalin A-like lectins/glucanases"/>
    <property type="match status" value="1"/>
</dbReference>
<dbReference type="InterPro" id="IPR051795">
    <property type="entry name" value="Glycosyl_Hydrlase_43"/>
</dbReference>
<evidence type="ECO:0000313" key="2">
    <source>
        <dbReference type="EMBL" id="MBM0231325.1"/>
    </source>
</evidence>
<evidence type="ECO:0000259" key="1">
    <source>
        <dbReference type="Pfam" id="PF17851"/>
    </source>
</evidence>
<name>A0ABS1XPW9_9ACTN</name>
<dbReference type="InterPro" id="IPR013320">
    <property type="entry name" value="ConA-like_dom_sf"/>
</dbReference>
<protein>
    <submittedName>
        <fullName evidence="2">DUF1349 domain-containing protein</fullName>
    </submittedName>
</protein>
<reference evidence="2 3" key="1">
    <citation type="submission" date="2021-01" db="EMBL/GenBank/DDBJ databases">
        <title>Draft genome sequence of Micromonospora sp. strain STR1_7.</title>
        <authorList>
            <person name="Karlyshev A."/>
            <person name="Jawad R."/>
        </authorList>
    </citation>
    <scope>NUCLEOTIDE SEQUENCE [LARGE SCALE GENOMIC DNA]</scope>
    <source>
        <strain evidence="2 3">STR1-7</strain>
    </source>
</reference>